<dbReference type="PROSITE" id="PS50222">
    <property type="entry name" value="EF_HAND_2"/>
    <property type="match status" value="1"/>
</dbReference>
<gene>
    <name evidence="2" type="ORF">IMG5_101390</name>
</gene>
<dbReference type="InterPro" id="IPR011992">
    <property type="entry name" value="EF-hand-dom_pair"/>
</dbReference>
<dbReference type="OrthoDB" id="1517790at2759"/>
<dbReference type="GO" id="GO:0005509">
    <property type="term" value="F:calcium ion binding"/>
    <property type="evidence" value="ECO:0007669"/>
    <property type="project" value="InterPro"/>
</dbReference>
<organism evidence="2 3">
    <name type="scientific">Ichthyophthirius multifiliis</name>
    <name type="common">White spot disease agent</name>
    <name type="synonym">Ich</name>
    <dbReference type="NCBI Taxonomy" id="5932"/>
    <lineage>
        <taxon>Eukaryota</taxon>
        <taxon>Sar</taxon>
        <taxon>Alveolata</taxon>
        <taxon>Ciliophora</taxon>
        <taxon>Intramacronucleata</taxon>
        <taxon>Oligohymenophorea</taxon>
        <taxon>Hymenostomatida</taxon>
        <taxon>Ophryoglenina</taxon>
        <taxon>Ichthyophthirius</taxon>
    </lineage>
</organism>
<dbReference type="AlphaFoldDB" id="G0QSI7"/>
<proteinExistence type="predicted"/>
<name>G0QSI7_ICHMU</name>
<dbReference type="EMBL" id="GL983812">
    <property type="protein sequence ID" value="EGR31825.1"/>
    <property type="molecule type" value="Genomic_DNA"/>
</dbReference>
<feature type="non-terminal residue" evidence="2">
    <location>
        <position position="1"/>
    </location>
</feature>
<evidence type="ECO:0000313" key="2">
    <source>
        <dbReference type="EMBL" id="EGR31825.1"/>
    </source>
</evidence>
<dbReference type="STRING" id="857967.G0QSI7"/>
<evidence type="ECO:0000313" key="3">
    <source>
        <dbReference type="Proteomes" id="UP000008983"/>
    </source>
</evidence>
<sequence>SKQRNLIINRIRQISQFRSFMVKQQQSKKIKKIKIKYQNSQKKYKVQIVILEQSIYIYKIINQKHQSEVQSIQNIQKLYFYTITNQEIQIQIYKLQQIQQIQNNQIYLIILYLKNLIIDLELYMHYHGQKYQIDIMSHLLKIKSQIIDGKGFIICQEKKELEVKVKIPPSGQFSQGEKDLYIEVNNIKKMQKEQIEKEKQAEILLKTGKLIVHNPNKLPMTKEEEEMQKRKKEQPFSLISEWDKNLLIPLFKQYDKDKKGVISIEKLNEIYDHLIEDQLFIGKVPSCSKEDFFILIQGDNYQQQNENQPQTIQWDDFKFNLNKIFWIKPDYLTTKKKIKELYYIANKKGNKEDLYKAIKLESALEQEHNNQ</sequence>
<dbReference type="Proteomes" id="UP000008983">
    <property type="component" value="Unassembled WGS sequence"/>
</dbReference>
<accession>G0QSI7</accession>
<reference evidence="2 3" key="1">
    <citation type="submission" date="2011-07" db="EMBL/GenBank/DDBJ databases">
        <authorList>
            <person name="Coyne R."/>
            <person name="Brami D."/>
            <person name="Johnson J."/>
            <person name="Hostetler J."/>
            <person name="Hannick L."/>
            <person name="Clark T."/>
            <person name="Cassidy-Hanley D."/>
            <person name="Inman J."/>
        </authorList>
    </citation>
    <scope>NUCLEOTIDE SEQUENCE [LARGE SCALE GENOMIC DNA]</scope>
    <source>
        <strain evidence="2 3">G5</strain>
    </source>
</reference>
<dbReference type="SUPFAM" id="SSF47473">
    <property type="entry name" value="EF-hand"/>
    <property type="match status" value="1"/>
</dbReference>
<feature type="non-terminal residue" evidence="2">
    <location>
        <position position="371"/>
    </location>
</feature>
<protein>
    <submittedName>
        <fullName evidence="2">Leucine rich repeat protein</fullName>
    </submittedName>
</protein>
<dbReference type="eggNOG" id="KOG0531">
    <property type="taxonomic scope" value="Eukaryota"/>
</dbReference>
<dbReference type="RefSeq" id="XP_004035311.1">
    <property type="nucleotide sequence ID" value="XM_004035263.1"/>
</dbReference>
<dbReference type="InParanoid" id="G0QSI7"/>
<dbReference type="InterPro" id="IPR002048">
    <property type="entry name" value="EF_hand_dom"/>
</dbReference>
<evidence type="ECO:0000259" key="1">
    <source>
        <dbReference type="PROSITE" id="PS50222"/>
    </source>
</evidence>
<dbReference type="GeneID" id="14907958"/>
<keyword evidence="3" id="KW-1185">Reference proteome</keyword>
<feature type="domain" description="EF-hand" evidence="1">
    <location>
        <begin position="250"/>
        <end position="277"/>
    </location>
</feature>